<evidence type="ECO:0000256" key="5">
    <source>
        <dbReference type="ARBA" id="ARBA00023186"/>
    </source>
</evidence>
<dbReference type="PANTHER" id="PTHR43096:SF52">
    <property type="entry name" value="DNAJ HOMOLOG 1, MITOCHONDRIAL-RELATED"/>
    <property type="match status" value="1"/>
</dbReference>
<dbReference type="GO" id="GO:0031072">
    <property type="term" value="F:heat shock protein binding"/>
    <property type="evidence" value="ECO:0007669"/>
    <property type="project" value="InterPro"/>
</dbReference>
<dbReference type="GO" id="GO:0051082">
    <property type="term" value="F:unfolded protein binding"/>
    <property type="evidence" value="ECO:0007669"/>
    <property type="project" value="InterPro"/>
</dbReference>
<evidence type="ECO:0000256" key="6">
    <source>
        <dbReference type="PROSITE-ProRule" id="PRU00546"/>
    </source>
</evidence>
<dbReference type="InterPro" id="IPR036869">
    <property type="entry name" value="J_dom_sf"/>
</dbReference>
<feature type="domain" description="CR-type" evidence="9">
    <location>
        <begin position="219"/>
        <end position="300"/>
    </location>
</feature>
<dbReference type="SUPFAM" id="SSF57938">
    <property type="entry name" value="DnaJ/Hsp40 cysteine-rich domain"/>
    <property type="match status" value="1"/>
</dbReference>
<dbReference type="Gene3D" id="2.10.230.10">
    <property type="entry name" value="Heat shock protein DnaJ, cysteine-rich domain"/>
    <property type="match status" value="1"/>
</dbReference>
<comment type="caution">
    <text evidence="10">The sequence shown here is derived from an EMBL/GenBank/DDBJ whole genome shotgun (WGS) entry which is preliminary data.</text>
</comment>
<keyword evidence="3 6" id="KW-0863">Zinc-finger</keyword>
<evidence type="ECO:0000259" key="8">
    <source>
        <dbReference type="PROSITE" id="PS50076"/>
    </source>
</evidence>
<dbReference type="InterPro" id="IPR001623">
    <property type="entry name" value="DnaJ_domain"/>
</dbReference>
<keyword evidence="4 6" id="KW-0862">Zinc</keyword>
<dbReference type="PROSITE" id="PS50076">
    <property type="entry name" value="DNAJ_2"/>
    <property type="match status" value="1"/>
</dbReference>
<dbReference type="GO" id="GO:0008270">
    <property type="term" value="F:zinc ion binding"/>
    <property type="evidence" value="ECO:0007669"/>
    <property type="project" value="UniProtKB-KW"/>
</dbReference>
<dbReference type="SMART" id="SM00271">
    <property type="entry name" value="DnaJ"/>
    <property type="match status" value="1"/>
</dbReference>
<dbReference type="EMBL" id="JASBNA010000002">
    <property type="protein sequence ID" value="KAK7694331.1"/>
    <property type="molecule type" value="Genomic_DNA"/>
</dbReference>
<dbReference type="InterPro" id="IPR008971">
    <property type="entry name" value="HSP40/DnaJ_pept-bd"/>
</dbReference>
<evidence type="ECO:0000313" key="10">
    <source>
        <dbReference type="EMBL" id="KAK7694331.1"/>
    </source>
</evidence>
<dbReference type="FunFam" id="2.10.230.10:FF:000001">
    <property type="entry name" value="DnaJ subfamily A member 2"/>
    <property type="match status" value="1"/>
</dbReference>
<feature type="domain" description="J" evidence="8">
    <location>
        <begin position="70"/>
        <end position="134"/>
    </location>
</feature>
<dbReference type="GO" id="GO:0042026">
    <property type="term" value="P:protein refolding"/>
    <property type="evidence" value="ECO:0007669"/>
    <property type="project" value="TreeGrafter"/>
</dbReference>
<dbReference type="CDD" id="cd10719">
    <property type="entry name" value="DnaJ_zf"/>
    <property type="match status" value="1"/>
</dbReference>
<dbReference type="Gene3D" id="2.60.260.20">
    <property type="entry name" value="Urease metallochaperone UreE, N-terminal domain"/>
    <property type="match status" value="1"/>
</dbReference>
<dbReference type="PRINTS" id="PR00625">
    <property type="entry name" value="JDOMAIN"/>
</dbReference>
<name>A0AAW0GNJ1_9APHY</name>
<dbReference type="Pfam" id="PF00684">
    <property type="entry name" value="DnaJ_CXXCXGXG"/>
    <property type="match status" value="1"/>
</dbReference>
<keyword evidence="11" id="KW-1185">Reference proteome</keyword>
<dbReference type="SUPFAM" id="SSF46565">
    <property type="entry name" value="Chaperone J-domain"/>
    <property type="match status" value="1"/>
</dbReference>
<dbReference type="SUPFAM" id="SSF49493">
    <property type="entry name" value="HSP40/DnaJ peptide-binding domain"/>
    <property type="match status" value="1"/>
</dbReference>
<organism evidence="10 11">
    <name type="scientific">Cerrena zonata</name>
    <dbReference type="NCBI Taxonomy" id="2478898"/>
    <lineage>
        <taxon>Eukaryota</taxon>
        <taxon>Fungi</taxon>
        <taxon>Dikarya</taxon>
        <taxon>Basidiomycota</taxon>
        <taxon>Agaricomycotina</taxon>
        <taxon>Agaricomycetes</taxon>
        <taxon>Polyporales</taxon>
        <taxon>Cerrenaceae</taxon>
        <taxon>Cerrena</taxon>
    </lineage>
</organism>
<dbReference type="Gene3D" id="1.10.287.110">
    <property type="entry name" value="DnaJ domain"/>
    <property type="match status" value="1"/>
</dbReference>
<dbReference type="GO" id="GO:0005737">
    <property type="term" value="C:cytoplasm"/>
    <property type="evidence" value="ECO:0007669"/>
    <property type="project" value="TreeGrafter"/>
</dbReference>
<keyword evidence="5" id="KW-0143">Chaperone</keyword>
<evidence type="ECO:0000259" key="9">
    <source>
        <dbReference type="PROSITE" id="PS51188"/>
    </source>
</evidence>
<evidence type="ECO:0000256" key="1">
    <source>
        <dbReference type="ARBA" id="ARBA00022723"/>
    </source>
</evidence>
<dbReference type="PANTHER" id="PTHR43096">
    <property type="entry name" value="DNAJ HOMOLOG 1, MITOCHONDRIAL-RELATED"/>
    <property type="match status" value="1"/>
</dbReference>
<dbReference type="Pfam" id="PF01556">
    <property type="entry name" value="DnaJ_C"/>
    <property type="match status" value="1"/>
</dbReference>
<proteinExistence type="predicted"/>
<dbReference type="InterPro" id="IPR002939">
    <property type="entry name" value="DnaJ_C"/>
</dbReference>
<evidence type="ECO:0000256" key="2">
    <source>
        <dbReference type="ARBA" id="ARBA00022737"/>
    </source>
</evidence>
<evidence type="ECO:0000256" key="7">
    <source>
        <dbReference type="SAM" id="MobiDB-lite"/>
    </source>
</evidence>
<dbReference type="Proteomes" id="UP001385951">
    <property type="component" value="Unassembled WGS sequence"/>
</dbReference>
<reference evidence="10 11" key="1">
    <citation type="submission" date="2022-09" db="EMBL/GenBank/DDBJ databases">
        <authorList>
            <person name="Palmer J.M."/>
        </authorList>
    </citation>
    <scope>NUCLEOTIDE SEQUENCE [LARGE SCALE GENOMIC DNA]</scope>
    <source>
        <strain evidence="10 11">DSM 7382</strain>
    </source>
</reference>
<feature type="region of interest" description="Disordered" evidence="7">
    <location>
        <begin position="42"/>
        <end position="71"/>
    </location>
</feature>
<evidence type="ECO:0000256" key="4">
    <source>
        <dbReference type="ARBA" id="ARBA00022833"/>
    </source>
</evidence>
<keyword evidence="2" id="KW-0677">Repeat</keyword>
<evidence type="ECO:0000256" key="3">
    <source>
        <dbReference type="ARBA" id="ARBA00022771"/>
    </source>
</evidence>
<accession>A0AAW0GNJ1</accession>
<dbReference type="Pfam" id="PF00226">
    <property type="entry name" value="DnaJ"/>
    <property type="match status" value="1"/>
</dbReference>
<feature type="zinc finger region" description="CR-type" evidence="6">
    <location>
        <begin position="219"/>
        <end position="300"/>
    </location>
</feature>
<sequence length="357" mass="38459">MSLRLSSPRIRSFISFYACSHTLSAISKRTLVTCIHNDKSRRRQVKSHKLPTAEQKRAFHPSSPSHAPKDPYQVLGVSKDATAAEIKKVYFSLARKYHPDTNTDKSAKDKFLEIQEAYDLLKDDKKRAAYDQYGSASQQPGFDPKMYEQFRQSFSGASGGFGGFRDPFSAFAGFTGSSRGRGGGWEELFGEENQGFRGDTRGGDIEAAVSISFMEACKGATHTVSIKPVVNCGTCTGTGLKAGAKRTQCSTCHGTGQRVHVISGGFHMASTCPTCQGAGSTVPRGSRCDTCAGGGKIRQTKTVKVDIPAGIEDGMMIRIPKMGDAPDSGKGQPGDLLVRVHIAASKLFRRQGKSSLP</sequence>
<dbReference type="InterPro" id="IPR001305">
    <property type="entry name" value="HSP_DnaJ_Cys-rich_dom"/>
</dbReference>
<dbReference type="AlphaFoldDB" id="A0AAW0GNJ1"/>
<keyword evidence="1 6" id="KW-0479">Metal-binding</keyword>
<dbReference type="PROSITE" id="PS51188">
    <property type="entry name" value="ZF_CR"/>
    <property type="match status" value="1"/>
</dbReference>
<dbReference type="CDD" id="cd06257">
    <property type="entry name" value="DnaJ"/>
    <property type="match status" value="1"/>
</dbReference>
<dbReference type="InterPro" id="IPR036410">
    <property type="entry name" value="HSP_DnaJ_Cys-rich_dom_sf"/>
</dbReference>
<protein>
    <submittedName>
        <fullName evidence="10">Uncharacterized protein</fullName>
    </submittedName>
</protein>
<evidence type="ECO:0000313" key="11">
    <source>
        <dbReference type="Proteomes" id="UP001385951"/>
    </source>
</evidence>
<gene>
    <name evidence="10" type="ORF">QCA50_001514</name>
</gene>